<gene>
    <name evidence="2" type="ORF">F2S36_02860</name>
</gene>
<dbReference type="EMBL" id="VVUY01000002">
    <property type="protein sequence ID" value="KAA2563771.1"/>
    <property type="molecule type" value="Genomic_DNA"/>
</dbReference>
<dbReference type="InterPro" id="IPR001932">
    <property type="entry name" value="PPM-type_phosphatase-like_dom"/>
</dbReference>
<proteinExistence type="predicted"/>
<accession>A0A9P4DQC4</accession>
<dbReference type="RefSeq" id="WP_055202673.1">
    <property type="nucleotide sequence ID" value="NZ_JADMQE010000003.1"/>
</dbReference>
<dbReference type="SMART" id="SM00331">
    <property type="entry name" value="PP2C_SIG"/>
    <property type="match status" value="1"/>
</dbReference>
<dbReference type="CDD" id="cd00143">
    <property type="entry name" value="PP2Cc"/>
    <property type="match status" value="1"/>
</dbReference>
<dbReference type="Proteomes" id="UP000323119">
    <property type="component" value="Unassembled WGS sequence"/>
</dbReference>
<organism evidence="2 3">
    <name type="scientific">Alistipes onderdonkii</name>
    <dbReference type="NCBI Taxonomy" id="328813"/>
    <lineage>
        <taxon>Bacteria</taxon>
        <taxon>Pseudomonadati</taxon>
        <taxon>Bacteroidota</taxon>
        <taxon>Bacteroidia</taxon>
        <taxon>Bacteroidales</taxon>
        <taxon>Rikenellaceae</taxon>
        <taxon>Alistipes</taxon>
    </lineage>
</organism>
<dbReference type="Pfam" id="PF13672">
    <property type="entry name" value="PP2C_2"/>
    <property type="match status" value="1"/>
</dbReference>
<reference evidence="2 3" key="1">
    <citation type="journal article" date="2019" name="Nat. Med.">
        <title>A library of human gut bacterial isolates paired with longitudinal multiomics data enables mechanistic microbiome research.</title>
        <authorList>
            <person name="Poyet M."/>
            <person name="Groussin M."/>
            <person name="Gibbons S.M."/>
            <person name="Avila-Pacheco J."/>
            <person name="Jiang X."/>
            <person name="Kearney S.M."/>
            <person name="Perrotta A.R."/>
            <person name="Berdy B."/>
            <person name="Zhao S."/>
            <person name="Lieberman T.D."/>
            <person name="Swanson P.K."/>
            <person name="Smith M."/>
            <person name="Roesemann S."/>
            <person name="Alexander J.E."/>
            <person name="Rich S.A."/>
            <person name="Livny J."/>
            <person name="Vlamakis H."/>
            <person name="Clish C."/>
            <person name="Bullock K."/>
            <person name="Deik A."/>
            <person name="Scott J."/>
            <person name="Pierce K.A."/>
            <person name="Xavier R.J."/>
            <person name="Alm E.J."/>
        </authorList>
    </citation>
    <scope>NUCLEOTIDE SEQUENCE [LARGE SCALE GENOMIC DNA]</scope>
    <source>
        <strain evidence="2 3">BIOML-A204</strain>
    </source>
</reference>
<dbReference type="AlphaFoldDB" id="A0A9P4DQC4"/>
<evidence type="ECO:0000313" key="3">
    <source>
        <dbReference type="Proteomes" id="UP000323119"/>
    </source>
</evidence>
<evidence type="ECO:0000313" key="2">
    <source>
        <dbReference type="EMBL" id="KAA2563771.1"/>
    </source>
</evidence>
<evidence type="ECO:0000259" key="1">
    <source>
        <dbReference type="PROSITE" id="PS51746"/>
    </source>
</evidence>
<sequence>MKYFTYTNIGPRDINEDSFFATIKDGTLYACIADGVGGMDYGDIVSKFATKLFSEELIRFRNNQLQVSNDINERLTKYINDELTGANAATTFTAGVIYNYELYGSHVGDSRICILRGNGIKQLTEEHNEAGRLIREGKLTSEDKKFYPRKNIIEHIMGNMNLYAPQKVYFQLNPSDRLIFSTDGFHDTISKRELRDISTVNSSFEQFNKQLVIEIENRVLKDNTTFITVEI</sequence>
<feature type="domain" description="PPM-type phosphatase" evidence="1">
    <location>
        <begin position="2"/>
        <end position="231"/>
    </location>
</feature>
<dbReference type="SMART" id="SM00332">
    <property type="entry name" value="PP2Cc"/>
    <property type="match status" value="1"/>
</dbReference>
<comment type="caution">
    <text evidence="2">The sequence shown here is derived from an EMBL/GenBank/DDBJ whole genome shotgun (WGS) entry which is preliminary data.</text>
</comment>
<dbReference type="SUPFAM" id="SSF81606">
    <property type="entry name" value="PP2C-like"/>
    <property type="match status" value="1"/>
</dbReference>
<dbReference type="PROSITE" id="PS51746">
    <property type="entry name" value="PPM_2"/>
    <property type="match status" value="1"/>
</dbReference>
<protein>
    <submittedName>
        <fullName evidence="2">Serine/threonine-protein phosphatase</fullName>
    </submittedName>
</protein>
<dbReference type="Gene3D" id="3.60.40.10">
    <property type="entry name" value="PPM-type phosphatase domain"/>
    <property type="match status" value="1"/>
</dbReference>
<dbReference type="InterPro" id="IPR036457">
    <property type="entry name" value="PPM-type-like_dom_sf"/>
</dbReference>
<name>A0A9P4DQC4_9BACT</name>